<dbReference type="GO" id="GO:0008236">
    <property type="term" value="F:serine-type peptidase activity"/>
    <property type="evidence" value="ECO:0007669"/>
    <property type="project" value="UniProtKB-KW"/>
</dbReference>
<keyword evidence="2 9" id="KW-0121">Carboxypeptidase</keyword>
<dbReference type="Gene3D" id="3.50.30.60">
    <property type="entry name" value="LD-carboxypeptidase A C-terminal domain-like"/>
    <property type="match status" value="1"/>
</dbReference>
<dbReference type="GO" id="GO:0004180">
    <property type="term" value="F:carboxypeptidase activity"/>
    <property type="evidence" value="ECO:0007669"/>
    <property type="project" value="UniProtKB-KW"/>
</dbReference>
<dbReference type="PANTHER" id="PTHR30237">
    <property type="entry name" value="MURAMOYLTETRAPEPTIDE CARBOXYPEPTIDASE"/>
    <property type="match status" value="1"/>
</dbReference>
<dbReference type="EMBL" id="VFOW01000001">
    <property type="protein sequence ID" value="TQL75164.1"/>
    <property type="molecule type" value="Genomic_DNA"/>
</dbReference>
<dbReference type="CDD" id="cd07025">
    <property type="entry name" value="Peptidase_S66"/>
    <property type="match status" value="1"/>
</dbReference>
<evidence type="ECO:0000313" key="9">
    <source>
        <dbReference type="EMBL" id="TQL75164.1"/>
    </source>
</evidence>
<dbReference type="PANTHER" id="PTHR30237:SF2">
    <property type="entry name" value="MUREIN TETRAPEPTIDE CARBOXYPEPTIDASE"/>
    <property type="match status" value="1"/>
</dbReference>
<keyword evidence="4" id="KW-0378">Hydrolase</keyword>
<comment type="similarity">
    <text evidence="1">Belongs to the peptidase S66 family.</text>
</comment>
<dbReference type="SUPFAM" id="SSF52317">
    <property type="entry name" value="Class I glutamine amidotransferase-like"/>
    <property type="match status" value="1"/>
</dbReference>
<dbReference type="SUPFAM" id="SSF141986">
    <property type="entry name" value="LD-carboxypeptidase A C-terminal domain-like"/>
    <property type="match status" value="1"/>
</dbReference>
<evidence type="ECO:0000256" key="1">
    <source>
        <dbReference type="ARBA" id="ARBA00010233"/>
    </source>
</evidence>
<dbReference type="RefSeq" id="WP_142034826.1">
    <property type="nucleotide sequence ID" value="NZ_JBHTGS010000001.1"/>
</dbReference>
<dbReference type="Gene3D" id="3.40.50.10740">
    <property type="entry name" value="Class I glutamine amidotransferase-like"/>
    <property type="match status" value="1"/>
</dbReference>
<feature type="active site" description="Nucleophile" evidence="6">
    <location>
        <position position="113"/>
    </location>
</feature>
<evidence type="ECO:0000256" key="4">
    <source>
        <dbReference type="ARBA" id="ARBA00022801"/>
    </source>
</evidence>
<evidence type="ECO:0000256" key="5">
    <source>
        <dbReference type="ARBA" id="ARBA00022825"/>
    </source>
</evidence>
<feature type="active site" description="Charge relay system" evidence="6">
    <location>
        <position position="280"/>
    </location>
</feature>
<sequence length="309" mass="32456">MTLDLIRPPALAPGDTVRVVAPSGPVDPAKAAPGLALLESWGLAVQVSDRIYRRWGYLAGEDRDRAKELNDALADPEVAGIFCARGGYGVSRIIDDIDFGAARANPKVVVGYSDITVLHQGLYVHAGVAAVHGPVVTTFQFDHDGQTAVAWRNAVMSTDPIVIRRDPAETTAAVASGEPVAGPLLGGNLSLVVDAVGTPTCPDYTGAIVFLEEVHEEPYRIDRMLTQLLRSGAFDQVAGFALGQYTDCDDTGWGVDVTQVLRDRLGELGVPMLGGLRLGHGDNPLAIPFGTPARLDPEAGTLTATAAVG</sequence>
<evidence type="ECO:0000313" key="10">
    <source>
        <dbReference type="Proteomes" id="UP000317043"/>
    </source>
</evidence>
<feature type="domain" description="LD-carboxypeptidase N-terminal" evidence="7">
    <location>
        <begin position="17"/>
        <end position="133"/>
    </location>
</feature>
<proteinExistence type="inferred from homology"/>
<dbReference type="InterPro" id="IPR029062">
    <property type="entry name" value="Class_I_gatase-like"/>
</dbReference>
<gene>
    <name evidence="9" type="ORF">FB566_0660</name>
</gene>
<feature type="active site" description="Charge relay system" evidence="6">
    <location>
        <position position="212"/>
    </location>
</feature>
<accession>A0A543ARG5</accession>
<dbReference type="InParanoid" id="A0A543ARG5"/>
<dbReference type="InterPro" id="IPR003507">
    <property type="entry name" value="S66_fam"/>
</dbReference>
<keyword evidence="3" id="KW-0645">Protease</keyword>
<evidence type="ECO:0000256" key="2">
    <source>
        <dbReference type="ARBA" id="ARBA00022645"/>
    </source>
</evidence>
<keyword evidence="5" id="KW-0720">Serine protease</keyword>
<evidence type="ECO:0000259" key="8">
    <source>
        <dbReference type="Pfam" id="PF17676"/>
    </source>
</evidence>
<comment type="caution">
    <text evidence="9">The sequence shown here is derived from an EMBL/GenBank/DDBJ whole genome shotgun (WGS) entry which is preliminary data.</text>
</comment>
<name>A0A543ARG5_9ACTN</name>
<dbReference type="Proteomes" id="UP000317043">
    <property type="component" value="Unassembled WGS sequence"/>
</dbReference>
<protein>
    <submittedName>
        <fullName evidence="9">Muramoyltetrapeptide carboxypeptidase</fullName>
    </submittedName>
</protein>
<dbReference type="OrthoDB" id="9808993at2"/>
<dbReference type="InterPro" id="IPR040921">
    <property type="entry name" value="Peptidase_S66C"/>
</dbReference>
<evidence type="ECO:0000256" key="6">
    <source>
        <dbReference type="PIRSR" id="PIRSR028757-1"/>
    </source>
</evidence>
<dbReference type="GO" id="GO:0006508">
    <property type="term" value="P:proteolysis"/>
    <property type="evidence" value="ECO:0007669"/>
    <property type="project" value="UniProtKB-KW"/>
</dbReference>
<dbReference type="PIRSF" id="PIRSF028757">
    <property type="entry name" value="LD-carboxypeptidase"/>
    <property type="match status" value="1"/>
</dbReference>
<evidence type="ECO:0000256" key="3">
    <source>
        <dbReference type="ARBA" id="ARBA00022670"/>
    </source>
</evidence>
<keyword evidence="10" id="KW-1185">Reference proteome</keyword>
<dbReference type="AlphaFoldDB" id="A0A543ARG5"/>
<dbReference type="InterPro" id="IPR027478">
    <property type="entry name" value="LdcA_N"/>
</dbReference>
<reference evidence="9 10" key="1">
    <citation type="submission" date="2019-06" db="EMBL/GenBank/DDBJ databases">
        <title>Sequencing the genomes of 1000 actinobacteria strains.</title>
        <authorList>
            <person name="Klenk H.-P."/>
        </authorList>
    </citation>
    <scope>NUCLEOTIDE SEQUENCE [LARGE SCALE GENOMIC DNA]</scope>
    <source>
        <strain evidence="9 10">DSM 45928</strain>
    </source>
</reference>
<evidence type="ECO:0000259" key="7">
    <source>
        <dbReference type="Pfam" id="PF02016"/>
    </source>
</evidence>
<feature type="domain" description="LD-carboxypeptidase C-terminal" evidence="8">
    <location>
        <begin position="182"/>
        <end position="295"/>
    </location>
</feature>
<dbReference type="InterPro" id="IPR040449">
    <property type="entry name" value="Peptidase_S66_N"/>
</dbReference>
<organism evidence="9 10">
    <name type="scientific">Stackebrandtia endophytica</name>
    <dbReference type="NCBI Taxonomy" id="1496996"/>
    <lineage>
        <taxon>Bacteria</taxon>
        <taxon>Bacillati</taxon>
        <taxon>Actinomycetota</taxon>
        <taxon>Actinomycetes</taxon>
        <taxon>Glycomycetales</taxon>
        <taxon>Glycomycetaceae</taxon>
        <taxon>Stackebrandtia</taxon>
    </lineage>
</organism>
<dbReference type="InterPro" id="IPR027461">
    <property type="entry name" value="Carboxypeptidase_A_C_sf"/>
</dbReference>
<dbReference type="Pfam" id="PF17676">
    <property type="entry name" value="Peptidase_S66C"/>
    <property type="match status" value="1"/>
</dbReference>
<dbReference type="Pfam" id="PF02016">
    <property type="entry name" value="Peptidase_S66"/>
    <property type="match status" value="1"/>
</dbReference>